<dbReference type="Proteomes" id="UP000636949">
    <property type="component" value="Unassembled WGS sequence"/>
</dbReference>
<evidence type="ECO:0000313" key="1">
    <source>
        <dbReference type="EMBL" id="GGF98793.1"/>
    </source>
</evidence>
<protein>
    <submittedName>
        <fullName evidence="1">Gamma carbonic anhydrase family protein</fullName>
    </submittedName>
</protein>
<dbReference type="InterPro" id="IPR001451">
    <property type="entry name" value="Hexapep"/>
</dbReference>
<sequence>MPVRSFNGKTPSIAKEAFIDPMATVTGDVSIGKMCSVWPNVSIRGDLLNITVGYKTNIQDNSILHTTQFLDNPGTGYDTRIGDEVTIGHSTVIHGCHIGNRVLIGMGAIILDGAIIEDDVIVGAGSLVPPGKTLESGFLYIGSPATQSRPLKDSEKAYIKANAQNYAEVMQIHKKELGV</sequence>
<reference evidence="1" key="1">
    <citation type="journal article" date="2014" name="Int. J. Syst. Evol. Microbiol.">
        <title>Complete genome sequence of Corynebacterium casei LMG S-19264T (=DSM 44701T), isolated from a smear-ripened cheese.</title>
        <authorList>
            <consortium name="US DOE Joint Genome Institute (JGI-PGF)"/>
            <person name="Walter F."/>
            <person name="Albersmeier A."/>
            <person name="Kalinowski J."/>
            <person name="Ruckert C."/>
        </authorList>
    </citation>
    <scope>NUCLEOTIDE SEQUENCE</scope>
    <source>
        <strain evidence="1">CGMCC 1.15758</strain>
    </source>
</reference>
<dbReference type="PANTHER" id="PTHR13061:SF56">
    <property type="entry name" value="PROTEIN YRDA"/>
    <property type="match status" value="1"/>
</dbReference>
<comment type="caution">
    <text evidence="1">The sequence shown here is derived from an EMBL/GenBank/DDBJ whole genome shotgun (WGS) entry which is preliminary data.</text>
</comment>
<reference evidence="1" key="2">
    <citation type="submission" date="2020-09" db="EMBL/GenBank/DDBJ databases">
        <authorList>
            <person name="Sun Q."/>
            <person name="Zhou Y."/>
        </authorList>
    </citation>
    <scope>NUCLEOTIDE SEQUENCE</scope>
    <source>
        <strain evidence="1">CGMCC 1.15758</strain>
    </source>
</reference>
<dbReference type="PANTHER" id="PTHR13061">
    <property type="entry name" value="DYNACTIN SUBUNIT P25"/>
    <property type="match status" value="1"/>
</dbReference>
<dbReference type="SUPFAM" id="SSF51161">
    <property type="entry name" value="Trimeric LpxA-like enzymes"/>
    <property type="match status" value="1"/>
</dbReference>
<dbReference type="InterPro" id="IPR050484">
    <property type="entry name" value="Transf_Hexapept/Carb_Anhydrase"/>
</dbReference>
<organism evidence="1 2">
    <name type="scientific">Cysteiniphilum litorale</name>
    <dbReference type="NCBI Taxonomy" id="2056700"/>
    <lineage>
        <taxon>Bacteria</taxon>
        <taxon>Pseudomonadati</taxon>
        <taxon>Pseudomonadota</taxon>
        <taxon>Gammaproteobacteria</taxon>
        <taxon>Thiotrichales</taxon>
        <taxon>Fastidiosibacteraceae</taxon>
        <taxon>Cysteiniphilum</taxon>
    </lineage>
</organism>
<dbReference type="EMBL" id="BMJS01000015">
    <property type="protein sequence ID" value="GGF98793.1"/>
    <property type="molecule type" value="Genomic_DNA"/>
</dbReference>
<dbReference type="RefSeq" id="WP_117002807.1">
    <property type="nucleotide sequence ID" value="NZ_BMJS01000015.1"/>
</dbReference>
<evidence type="ECO:0000313" key="2">
    <source>
        <dbReference type="Proteomes" id="UP000636949"/>
    </source>
</evidence>
<dbReference type="InterPro" id="IPR011004">
    <property type="entry name" value="Trimer_LpxA-like_sf"/>
</dbReference>
<dbReference type="Gene3D" id="2.160.10.10">
    <property type="entry name" value="Hexapeptide repeat proteins"/>
    <property type="match status" value="1"/>
</dbReference>
<accession>A0A8J3E951</accession>
<dbReference type="AlphaFoldDB" id="A0A8J3E951"/>
<dbReference type="CDD" id="cd04645">
    <property type="entry name" value="LbH_gamma_CA_like"/>
    <property type="match status" value="1"/>
</dbReference>
<dbReference type="InterPro" id="IPR047324">
    <property type="entry name" value="LbH_gamma_CA-like"/>
</dbReference>
<keyword evidence="2" id="KW-1185">Reference proteome</keyword>
<gene>
    <name evidence="1" type="ORF">GCM10010995_15090</name>
</gene>
<proteinExistence type="predicted"/>
<dbReference type="OrthoDB" id="9803036at2"/>
<name>A0A8J3E951_9GAMM</name>
<dbReference type="Pfam" id="PF00132">
    <property type="entry name" value="Hexapep"/>
    <property type="match status" value="1"/>
</dbReference>